<reference evidence="1" key="1">
    <citation type="journal article" date="2021" name="Proc. Natl. Acad. Sci. U.S.A.">
        <title>A Catalog of Tens of Thousands of Viruses from Human Metagenomes Reveals Hidden Associations with Chronic Diseases.</title>
        <authorList>
            <person name="Tisza M.J."/>
            <person name="Buck C.B."/>
        </authorList>
    </citation>
    <scope>NUCLEOTIDE SEQUENCE</scope>
    <source>
        <strain evidence="1">Ctu8P6</strain>
    </source>
</reference>
<accession>A0A8S5R413</accession>
<name>A0A8S5R413_9CAUD</name>
<dbReference type="EMBL" id="BK015803">
    <property type="protein sequence ID" value="DAE25882.1"/>
    <property type="molecule type" value="Genomic_DNA"/>
</dbReference>
<organism evidence="1">
    <name type="scientific">Siphoviridae sp. ctu8P6</name>
    <dbReference type="NCBI Taxonomy" id="2827282"/>
    <lineage>
        <taxon>Viruses</taxon>
        <taxon>Duplodnaviria</taxon>
        <taxon>Heunggongvirae</taxon>
        <taxon>Uroviricota</taxon>
        <taxon>Caudoviricetes</taxon>
    </lineage>
</organism>
<protein>
    <submittedName>
        <fullName evidence="1">Uncharacterized protein</fullName>
    </submittedName>
</protein>
<evidence type="ECO:0000313" key="1">
    <source>
        <dbReference type="EMBL" id="DAE25882.1"/>
    </source>
</evidence>
<proteinExistence type="predicted"/>
<sequence length="84" mass="9642">MRYIGNGLCESGKTGRNKYFIIGMEVEPTKEVNIGWCKSAKQFKFKMINILTGELLEVDASSYATRHEANGIENYVDIRFEEEE</sequence>